<dbReference type="Gene3D" id="1.20.20.10">
    <property type="entry name" value="F1F0 ATP synthase subunit C"/>
    <property type="match status" value="1"/>
</dbReference>
<reference evidence="18 19" key="1">
    <citation type="submission" date="2019-09" db="EMBL/GenBank/DDBJ databases">
        <title>Bird 10,000 Genomes (B10K) Project - Family phase.</title>
        <authorList>
            <person name="Zhang G."/>
        </authorList>
    </citation>
    <scope>NUCLEOTIDE SEQUENCE [LARGE SCALE GENOMIC DNA]</scope>
    <source>
        <strain evidence="18">B10K-DU-029-32</strain>
        <tissue evidence="18">Liver or heart</tissue>
    </source>
</reference>
<dbReference type="GO" id="GO:0015986">
    <property type="term" value="P:proton motive force-driven ATP synthesis"/>
    <property type="evidence" value="ECO:0007669"/>
    <property type="project" value="InterPro"/>
</dbReference>
<dbReference type="PRINTS" id="PR00124">
    <property type="entry name" value="ATPASEC"/>
</dbReference>
<comment type="caution">
    <text evidence="18">The sequence shown here is derived from an EMBL/GenBank/DDBJ whole genome shotgun (WGS) entry which is preliminary data.</text>
</comment>
<keyword evidence="10 16" id="KW-0446">Lipid-binding</keyword>
<dbReference type="GO" id="GO:0045259">
    <property type="term" value="C:proton-transporting ATP synthase complex"/>
    <property type="evidence" value="ECO:0007669"/>
    <property type="project" value="UniProtKB-KW"/>
</dbReference>
<keyword evidence="8 16" id="KW-1133">Transmembrane helix</keyword>
<evidence type="ECO:0000313" key="19">
    <source>
        <dbReference type="Proteomes" id="UP000526602"/>
    </source>
</evidence>
<dbReference type="PANTHER" id="PTHR10031:SF59">
    <property type="entry name" value="ATP SYNTHASE F(0) COMPLEX SUBUNIT C3, MITOCHONDRIAL"/>
    <property type="match status" value="1"/>
</dbReference>
<dbReference type="PROSITE" id="PS00605">
    <property type="entry name" value="ATPASE_C"/>
    <property type="match status" value="1"/>
</dbReference>
<keyword evidence="4" id="KW-0488">Methylation</keyword>
<keyword evidence="11" id="KW-0496">Mitochondrion</keyword>
<feature type="transmembrane region" description="Helical" evidence="16">
    <location>
        <begin position="155"/>
        <end position="182"/>
    </location>
</feature>
<name>A0A7K8G7Z6_ORTSP</name>
<feature type="domain" description="V-ATPase proteolipid subunit C-like" evidence="17">
    <location>
        <begin position="118"/>
        <end position="180"/>
    </location>
</feature>
<keyword evidence="3 16" id="KW-0813">Transport</keyword>
<feature type="non-terminal residue" evidence="18">
    <location>
        <position position="184"/>
    </location>
</feature>
<keyword evidence="6 16" id="KW-0812">Transmembrane</keyword>
<feature type="transmembrane region" description="Helical" evidence="16">
    <location>
        <begin position="117"/>
        <end position="143"/>
    </location>
</feature>
<evidence type="ECO:0000256" key="15">
    <source>
        <dbReference type="ARBA" id="ARBA00033111"/>
    </source>
</evidence>
<proteinExistence type="inferred from homology"/>
<feature type="non-terminal residue" evidence="18">
    <location>
        <position position="1"/>
    </location>
</feature>
<keyword evidence="5" id="KW-0138">CF(0)</keyword>
<keyword evidence="7 16" id="KW-0375">Hydrogen ion transport</keyword>
<dbReference type="GO" id="GO:0031966">
    <property type="term" value="C:mitochondrial membrane"/>
    <property type="evidence" value="ECO:0007669"/>
    <property type="project" value="UniProtKB-SubCell"/>
</dbReference>
<keyword evidence="9 16" id="KW-0406">Ion transport</keyword>
<evidence type="ECO:0000256" key="4">
    <source>
        <dbReference type="ARBA" id="ARBA00022481"/>
    </source>
</evidence>
<evidence type="ECO:0000256" key="5">
    <source>
        <dbReference type="ARBA" id="ARBA00022547"/>
    </source>
</evidence>
<dbReference type="GO" id="GO:0008289">
    <property type="term" value="F:lipid binding"/>
    <property type="evidence" value="ECO:0007669"/>
    <property type="project" value="UniProtKB-KW"/>
</dbReference>
<dbReference type="Pfam" id="PF00137">
    <property type="entry name" value="ATP-synt_C"/>
    <property type="match status" value="1"/>
</dbReference>
<dbReference type="CDD" id="cd18182">
    <property type="entry name" value="ATP-synt_Fo_c_ATP5G3"/>
    <property type="match status" value="1"/>
</dbReference>
<evidence type="ECO:0000256" key="16">
    <source>
        <dbReference type="RuleBase" id="RU004221"/>
    </source>
</evidence>
<evidence type="ECO:0000256" key="14">
    <source>
        <dbReference type="ARBA" id="ARBA00032304"/>
    </source>
</evidence>
<evidence type="ECO:0000256" key="12">
    <source>
        <dbReference type="ARBA" id="ARBA00023136"/>
    </source>
</evidence>
<dbReference type="AlphaFoldDB" id="A0A7K8G7Z6"/>
<sequence length="184" mass="18796">SAVSHVCPSVLAMFTCAKFVSAPALVRRSPRLLGQPLSVLSSPEVRPEQVTHLGWGHGLGSLSWGVAVPPGGTLRPGGAGVRLPPPTPGTIPQVRPGAPRALRTSAAHRDIDTAAKFIGAGAATVGVAGSGAGIGTVFGSLIIGYARNPSLKQQLFSYAILGFALSEAMGLFCLMVAFLILFAM</sequence>
<protein>
    <recommendedName>
        <fullName evidence="14">ATP synthase lipid-binding protein</fullName>
    </recommendedName>
    <alternativeName>
        <fullName evidence="15">ATPase protein 9</fullName>
    </alternativeName>
    <alternativeName>
        <fullName evidence="13">ATPase subunit c</fullName>
    </alternativeName>
</protein>
<keyword evidence="12 16" id="KW-0472">Membrane</keyword>
<evidence type="ECO:0000256" key="2">
    <source>
        <dbReference type="ARBA" id="ARBA00006704"/>
    </source>
</evidence>
<organism evidence="18 19">
    <name type="scientific">Orthonyx spaldingii</name>
    <name type="common">Chowchilla</name>
    <dbReference type="NCBI Taxonomy" id="38397"/>
    <lineage>
        <taxon>Eukaryota</taxon>
        <taxon>Metazoa</taxon>
        <taxon>Chordata</taxon>
        <taxon>Craniata</taxon>
        <taxon>Vertebrata</taxon>
        <taxon>Euteleostomi</taxon>
        <taxon>Archelosauria</taxon>
        <taxon>Archosauria</taxon>
        <taxon>Dinosauria</taxon>
        <taxon>Saurischia</taxon>
        <taxon>Theropoda</taxon>
        <taxon>Coelurosauria</taxon>
        <taxon>Aves</taxon>
        <taxon>Neognathae</taxon>
        <taxon>Neoaves</taxon>
        <taxon>Telluraves</taxon>
        <taxon>Australaves</taxon>
        <taxon>Passeriformes</taxon>
        <taxon>Corvoidea</taxon>
        <taxon>Orthonychidae</taxon>
        <taxon>Orthonyx</taxon>
    </lineage>
</organism>
<evidence type="ECO:0000256" key="1">
    <source>
        <dbReference type="ARBA" id="ARBA00004225"/>
    </source>
</evidence>
<keyword evidence="19" id="KW-1185">Reference proteome</keyword>
<dbReference type="InterPro" id="IPR038662">
    <property type="entry name" value="ATP_synth_F0_csu_sf"/>
</dbReference>
<dbReference type="InterPro" id="IPR000454">
    <property type="entry name" value="ATP_synth_F0_csu"/>
</dbReference>
<dbReference type="PANTHER" id="PTHR10031">
    <property type="entry name" value="ATP SYNTHASE LIPID-BINDING PROTEIN, MITOCHONDRIAL"/>
    <property type="match status" value="1"/>
</dbReference>
<accession>A0A7K8G7Z6</accession>
<evidence type="ECO:0000256" key="8">
    <source>
        <dbReference type="ARBA" id="ARBA00022989"/>
    </source>
</evidence>
<dbReference type="EMBL" id="VZTJ01001235">
    <property type="protein sequence ID" value="NXC00476.1"/>
    <property type="molecule type" value="Genomic_DNA"/>
</dbReference>
<evidence type="ECO:0000256" key="13">
    <source>
        <dbReference type="ARBA" id="ARBA00029852"/>
    </source>
</evidence>
<evidence type="ECO:0000256" key="6">
    <source>
        <dbReference type="ARBA" id="ARBA00022692"/>
    </source>
</evidence>
<comment type="subcellular location">
    <subcellularLocation>
        <location evidence="1">Mitochondrion membrane</location>
        <topology evidence="1">Multi-pass membrane protein</topology>
    </subcellularLocation>
</comment>
<evidence type="ECO:0000256" key="3">
    <source>
        <dbReference type="ARBA" id="ARBA00022448"/>
    </source>
</evidence>
<dbReference type="GO" id="GO:0015078">
    <property type="term" value="F:proton transmembrane transporter activity"/>
    <property type="evidence" value="ECO:0007669"/>
    <property type="project" value="InterPro"/>
</dbReference>
<evidence type="ECO:0000256" key="10">
    <source>
        <dbReference type="ARBA" id="ARBA00023121"/>
    </source>
</evidence>
<evidence type="ECO:0000313" key="18">
    <source>
        <dbReference type="EMBL" id="NXC00476.1"/>
    </source>
</evidence>
<dbReference type="GO" id="GO:0033177">
    <property type="term" value="C:proton-transporting two-sector ATPase complex, proton-transporting domain"/>
    <property type="evidence" value="ECO:0007669"/>
    <property type="project" value="InterPro"/>
</dbReference>
<evidence type="ECO:0000256" key="9">
    <source>
        <dbReference type="ARBA" id="ARBA00023065"/>
    </source>
</evidence>
<dbReference type="InterPro" id="IPR020537">
    <property type="entry name" value="ATP_synth_F0_csu_DDCD_BS"/>
</dbReference>
<dbReference type="HAMAP" id="MF_01396">
    <property type="entry name" value="ATP_synth_c_bact"/>
    <property type="match status" value="1"/>
</dbReference>
<dbReference type="FunFam" id="1.20.20.10:FF:000003">
    <property type="entry name" value="Atp synthase f complex subunit mitochondrial"/>
    <property type="match status" value="1"/>
</dbReference>
<comment type="similarity">
    <text evidence="2 16">Belongs to the ATPase C chain family.</text>
</comment>
<dbReference type="InterPro" id="IPR035921">
    <property type="entry name" value="F/V-ATP_Csub_sf"/>
</dbReference>
<dbReference type="Proteomes" id="UP000526602">
    <property type="component" value="Unassembled WGS sequence"/>
</dbReference>
<dbReference type="SUPFAM" id="SSF81333">
    <property type="entry name" value="F1F0 ATP synthase subunit C"/>
    <property type="match status" value="1"/>
</dbReference>
<evidence type="ECO:0000256" key="11">
    <source>
        <dbReference type="ARBA" id="ARBA00023128"/>
    </source>
</evidence>
<dbReference type="InterPro" id="IPR002379">
    <property type="entry name" value="ATPase_proteolipid_c-like_dom"/>
</dbReference>
<gene>
    <name evidence="18" type="primary">Atp5mc2</name>
    <name evidence="18" type="ORF">ORTSPA_R03986</name>
</gene>
<evidence type="ECO:0000259" key="17">
    <source>
        <dbReference type="Pfam" id="PF00137"/>
    </source>
</evidence>
<evidence type="ECO:0000256" key="7">
    <source>
        <dbReference type="ARBA" id="ARBA00022781"/>
    </source>
</evidence>